<evidence type="ECO:0000313" key="2">
    <source>
        <dbReference type="EMBL" id="PIA59422.1"/>
    </source>
</evidence>
<feature type="domain" description="Cyclin C-terminal" evidence="1">
    <location>
        <begin position="7"/>
        <end position="112"/>
    </location>
</feature>
<evidence type="ECO:0000259" key="1">
    <source>
        <dbReference type="SMART" id="SM01332"/>
    </source>
</evidence>
<proteinExistence type="predicted"/>
<dbReference type="STRING" id="218851.A0A2G5EUP4"/>
<sequence length="126" mass="14702">MKLEIPFTIYIFLSRYIEVVVFDRKMENMVFFFLAKLCLRDYGLICYSQSMMVALTIYVARCTLNPLWDETLKCHTGFSTSQLQMFFIFSTQTIYRQCLNHVCGAVSLTLPTKIVLACSALYRLVF</sequence>
<dbReference type="InterPro" id="IPR004367">
    <property type="entry name" value="Cyclin_C-dom"/>
</dbReference>
<dbReference type="Gene3D" id="1.10.472.10">
    <property type="entry name" value="Cyclin-like"/>
    <property type="match status" value="1"/>
</dbReference>
<dbReference type="Pfam" id="PF02984">
    <property type="entry name" value="Cyclin_C"/>
    <property type="match status" value="1"/>
</dbReference>
<dbReference type="Proteomes" id="UP000230069">
    <property type="component" value="Unassembled WGS sequence"/>
</dbReference>
<reference evidence="2 3" key="1">
    <citation type="submission" date="2017-09" db="EMBL/GenBank/DDBJ databases">
        <title>WGS assembly of Aquilegia coerulea Goldsmith.</title>
        <authorList>
            <person name="Hodges S."/>
            <person name="Kramer E."/>
            <person name="Nordborg M."/>
            <person name="Tomkins J."/>
            <person name="Borevitz J."/>
            <person name="Derieg N."/>
            <person name="Yan J."/>
            <person name="Mihaltcheva S."/>
            <person name="Hayes R.D."/>
            <person name="Rokhsar D."/>
        </authorList>
    </citation>
    <scope>NUCLEOTIDE SEQUENCE [LARGE SCALE GENOMIC DNA]</scope>
    <source>
        <strain evidence="3">cv. Goldsmith</strain>
    </source>
</reference>
<protein>
    <recommendedName>
        <fullName evidence="1">Cyclin C-terminal domain-containing protein</fullName>
    </recommendedName>
</protein>
<dbReference type="InParanoid" id="A0A2G5EUP4"/>
<dbReference type="EMBL" id="KZ305021">
    <property type="protein sequence ID" value="PIA59422.1"/>
    <property type="molecule type" value="Genomic_DNA"/>
</dbReference>
<gene>
    <name evidence="2" type="ORF">AQUCO_00400360v1</name>
</gene>
<evidence type="ECO:0000313" key="3">
    <source>
        <dbReference type="Proteomes" id="UP000230069"/>
    </source>
</evidence>
<accession>A0A2G5EUP4</accession>
<dbReference type="InterPro" id="IPR036915">
    <property type="entry name" value="Cyclin-like_sf"/>
</dbReference>
<organism evidence="2 3">
    <name type="scientific">Aquilegia coerulea</name>
    <name type="common">Rocky mountain columbine</name>
    <dbReference type="NCBI Taxonomy" id="218851"/>
    <lineage>
        <taxon>Eukaryota</taxon>
        <taxon>Viridiplantae</taxon>
        <taxon>Streptophyta</taxon>
        <taxon>Embryophyta</taxon>
        <taxon>Tracheophyta</taxon>
        <taxon>Spermatophyta</taxon>
        <taxon>Magnoliopsida</taxon>
        <taxon>Ranunculales</taxon>
        <taxon>Ranunculaceae</taxon>
        <taxon>Thalictroideae</taxon>
        <taxon>Aquilegia</taxon>
    </lineage>
</organism>
<dbReference type="SUPFAM" id="SSF47954">
    <property type="entry name" value="Cyclin-like"/>
    <property type="match status" value="1"/>
</dbReference>
<dbReference type="SMART" id="SM01332">
    <property type="entry name" value="Cyclin_C"/>
    <property type="match status" value="1"/>
</dbReference>
<dbReference type="AlphaFoldDB" id="A0A2G5EUP4"/>
<dbReference type="OrthoDB" id="5590282at2759"/>
<keyword evidence="3" id="KW-1185">Reference proteome</keyword>
<name>A0A2G5EUP4_AQUCA</name>